<dbReference type="GO" id="GO:0051082">
    <property type="term" value="F:unfolded protein binding"/>
    <property type="evidence" value="ECO:0007669"/>
    <property type="project" value="InterPro"/>
</dbReference>
<feature type="chain" id="PRO_5015916046" evidence="4">
    <location>
        <begin position="25"/>
        <end position="196"/>
    </location>
</feature>
<feature type="coiled-coil region" evidence="3">
    <location>
        <begin position="104"/>
        <end position="138"/>
    </location>
</feature>
<sequence>MKSASGLNSAVIVVAMLGLSSLMASCSGSSSSVSEKSEAGQEAAVVYVNTDSLLLNYEFAKFLNEELMKKEEQSRTDFNEKARVFQQDATEFQRKVQNNGFLSLDRAKQEEQRLAAKERELQEMNSRLSNQLMVEQNKMNKQLRDTIVTYLKELQKVEGYQMVLSNTMGDNVLFADPSCDITPKVIEGLNKRYVKK</sequence>
<dbReference type="GO" id="GO:0005829">
    <property type="term" value="C:cytosol"/>
    <property type="evidence" value="ECO:0007669"/>
    <property type="project" value="TreeGrafter"/>
</dbReference>
<proteinExistence type="inferred from homology"/>
<evidence type="ECO:0000256" key="4">
    <source>
        <dbReference type="SAM" id="SignalP"/>
    </source>
</evidence>
<dbReference type="AlphaFoldDB" id="A0A2W7QFE9"/>
<evidence type="ECO:0000256" key="3">
    <source>
        <dbReference type="SAM" id="Coils"/>
    </source>
</evidence>
<dbReference type="PROSITE" id="PS51257">
    <property type="entry name" value="PROKAR_LIPOPROTEIN"/>
    <property type="match status" value="1"/>
</dbReference>
<keyword evidence="6" id="KW-1185">Reference proteome</keyword>
<keyword evidence="2 4" id="KW-0732">Signal</keyword>
<dbReference type="OrthoDB" id="1493259at2"/>
<name>A0A2W7QFE9_9BACT</name>
<reference evidence="5 6" key="1">
    <citation type="submission" date="2018-06" db="EMBL/GenBank/DDBJ databases">
        <title>Genomic Encyclopedia of Archaeal and Bacterial Type Strains, Phase II (KMG-II): from individual species to whole genera.</title>
        <authorList>
            <person name="Goeker M."/>
        </authorList>
    </citation>
    <scope>NUCLEOTIDE SEQUENCE [LARGE SCALE GENOMIC DNA]</scope>
    <source>
        <strain evidence="5 6">DSM 6779</strain>
    </source>
</reference>
<dbReference type="InterPro" id="IPR024930">
    <property type="entry name" value="Skp_dom_sf"/>
</dbReference>
<evidence type="ECO:0000256" key="1">
    <source>
        <dbReference type="ARBA" id="ARBA00009091"/>
    </source>
</evidence>
<comment type="similarity">
    <text evidence="1">Belongs to the Skp family.</text>
</comment>
<gene>
    <name evidence="5" type="ORF">LX69_00080</name>
</gene>
<feature type="signal peptide" evidence="4">
    <location>
        <begin position="1"/>
        <end position="24"/>
    </location>
</feature>
<dbReference type="GO" id="GO:0050821">
    <property type="term" value="P:protein stabilization"/>
    <property type="evidence" value="ECO:0007669"/>
    <property type="project" value="TreeGrafter"/>
</dbReference>
<dbReference type="SUPFAM" id="SSF111384">
    <property type="entry name" value="OmpH-like"/>
    <property type="match status" value="1"/>
</dbReference>
<dbReference type="SMART" id="SM00935">
    <property type="entry name" value="OmpH"/>
    <property type="match status" value="1"/>
</dbReference>
<dbReference type="EMBL" id="QKZK01000001">
    <property type="protein sequence ID" value="PZX20659.1"/>
    <property type="molecule type" value="Genomic_DNA"/>
</dbReference>
<evidence type="ECO:0000256" key="2">
    <source>
        <dbReference type="ARBA" id="ARBA00022729"/>
    </source>
</evidence>
<protein>
    <submittedName>
        <fullName evidence="5">Periplasmic chaperone for outer membrane proteins Skp</fullName>
    </submittedName>
</protein>
<dbReference type="Pfam" id="PF03938">
    <property type="entry name" value="OmpH"/>
    <property type="match status" value="1"/>
</dbReference>
<accession>A0A2W7QFE9</accession>
<dbReference type="Gene3D" id="3.30.910.20">
    <property type="entry name" value="Skp domain"/>
    <property type="match status" value="1"/>
</dbReference>
<keyword evidence="3" id="KW-0175">Coiled coil</keyword>
<dbReference type="RefSeq" id="WP_111443829.1">
    <property type="nucleotide sequence ID" value="NZ_QKZK01000001.1"/>
</dbReference>
<dbReference type="PANTHER" id="PTHR35089:SF1">
    <property type="entry name" value="CHAPERONE PROTEIN SKP"/>
    <property type="match status" value="1"/>
</dbReference>
<comment type="caution">
    <text evidence="5">The sequence shown here is derived from an EMBL/GenBank/DDBJ whole genome shotgun (WGS) entry which is preliminary data.</text>
</comment>
<dbReference type="Proteomes" id="UP000249239">
    <property type="component" value="Unassembled WGS sequence"/>
</dbReference>
<evidence type="ECO:0000313" key="5">
    <source>
        <dbReference type="EMBL" id="PZX20659.1"/>
    </source>
</evidence>
<evidence type="ECO:0000313" key="6">
    <source>
        <dbReference type="Proteomes" id="UP000249239"/>
    </source>
</evidence>
<dbReference type="InterPro" id="IPR005632">
    <property type="entry name" value="Chaperone_Skp"/>
</dbReference>
<dbReference type="PANTHER" id="PTHR35089">
    <property type="entry name" value="CHAPERONE PROTEIN SKP"/>
    <property type="match status" value="1"/>
</dbReference>
<organism evidence="5 6">
    <name type="scientific">Breznakibacter xylanolyticus</name>
    <dbReference type="NCBI Taxonomy" id="990"/>
    <lineage>
        <taxon>Bacteria</taxon>
        <taxon>Pseudomonadati</taxon>
        <taxon>Bacteroidota</taxon>
        <taxon>Bacteroidia</taxon>
        <taxon>Marinilabiliales</taxon>
        <taxon>Marinilabiliaceae</taxon>
        <taxon>Breznakibacter</taxon>
    </lineage>
</organism>